<accession>Q8RZ78</accession>
<reference evidence="1" key="1">
    <citation type="journal article" date="2002" name="Nature">
        <title>The genome sequence and structure of rice chromosome 1.</title>
        <authorList>
            <person name="Sasaki T."/>
            <person name="Matsumoto T."/>
            <person name="Yamamoto K."/>
            <person name="Sakata K."/>
            <person name="Baba T."/>
            <person name="Katayose Y."/>
            <person name="Wu J."/>
            <person name="Niimura Y."/>
            <person name="Cheng Z."/>
            <person name="Nagamura Y."/>
            <person name="Antonio B.A."/>
            <person name="Kanamori H."/>
            <person name="Hosokawa S."/>
            <person name="Masukawa M."/>
            <person name="Arikawa K."/>
            <person name="Chiden Y."/>
            <person name="Hayashi M."/>
            <person name="Okamoto M."/>
            <person name="Ando T."/>
            <person name="Aoki H."/>
            <person name="Arita K."/>
            <person name="Hamada M."/>
            <person name="Harada C."/>
            <person name="Hijishita S."/>
            <person name="Honda M."/>
            <person name="Ichikawa Y."/>
            <person name="Idonuma A."/>
            <person name="Iijima M."/>
            <person name="Ikeda M."/>
            <person name="Ikeno M."/>
            <person name="Itoh S."/>
            <person name="Itoh T."/>
            <person name="Itoh Y."/>
            <person name="Itoh Y."/>
            <person name="Iwabuchi A."/>
            <person name="Kamiya K."/>
            <person name="Karasawa W."/>
            <person name="Katagiri S."/>
            <person name="Kikuta A."/>
            <person name="Kobayashi N."/>
            <person name="Kono I."/>
            <person name="Machita K."/>
            <person name="Maehara T."/>
            <person name="Mizuno H."/>
            <person name="Mizubayashi T."/>
            <person name="Mukai Y."/>
            <person name="Nagasaki H."/>
            <person name="Nakashima M."/>
            <person name="Nakama Y."/>
            <person name="Nakamichi Y."/>
            <person name="Nakamura M."/>
            <person name="Namiki N."/>
            <person name="Negishi M."/>
            <person name="Ohta I."/>
            <person name="Ono N."/>
            <person name="Saji S."/>
            <person name="Sakai K."/>
            <person name="Shibata M."/>
            <person name="Shimokawa T."/>
            <person name="Shomura A."/>
            <person name="Song J."/>
            <person name="Takazaki Y."/>
            <person name="Terasawa K."/>
            <person name="Tsuji K."/>
            <person name="Waki K."/>
            <person name="Yamagata H."/>
            <person name="Yamane H."/>
            <person name="Yoshiki S."/>
            <person name="Yoshihara R."/>
            <person name="Yukawa K."/>
            <person name="Zhong H."/>
            <person name="Iwama H."/>
            <person name="Endo T."/>
            <person name="Ito H."/>
            <person name="Hahn J.H."/>
            <person name="Kim H.I."/>
            <person name="Eun M.Y."/>
            <person name="Yano M."/>
            <person name="Jiang J."/>
            <person name="Gojobori T."/>
        </authorList>
    </citation>
    <scope>NUCLEOTIDE SEQUENCE</scope>
</reference>
<dbReference type="EMBL" id="AP003791">
    <property type="protein sequence ID" value="BAB90535.1"/>
    <property type="molecule type" value="Genomic_DNA"/>
</dbReference>
<dbReference type="Proteomes" id="UP000817658">
    <property type="component" value="Chromosome 1"/>
</dbReference>
<name>Q8RZ78_ORYSJ</name>
<dbReference type="AlphaFoldDB" id="Q8RZ78"/>
<organism evidence="1">
    <name type="scientific">Oryza sativa subsp. japonica</name>
    <name type="common">Rice</name>
    <dbReference type="NCBI Taxonomy" id="39947"/>
    <lineage>
        <taxon>Eukaryota</taxon>
        <taxon>Viridiplantae</taxon>
        <taxon>Streptophyta</taxon>
        <taxon>Embryophyta</taxon>
        <taxon>Tracheophyta</taxon>
        <taxon>Spermatophyta</taxon>
        <taxon>Magnoliopsida</taxon>
        <taxon>Liliopsida</taxon>
        <taxon>Poales</taxon>
        <taxon>Poaceae</taxon>
        <taxon>BOP clade</taxon>
        <taxon>Oryzoideae</taxon>
        <taxon>Oryzeae</taxon>
        <taxon>Oryzinae</taxon>
        <taxon>Oryza</taxon>
        <taxon>Oryza sativa</taxon>
    </lineage>
</organism>
<gene>
    <name evidence="1" type="primary">B1065G12.17</name>
</gene>
<sequence>MRAIYMAQNSPMSRVRKGTSPTLTPLKSDLNLIRDPQPHNRYDPPNYSNQCNLNSLAVLDDGFADMALTWRC</sequence>
<evidence type="ECO:0000313" key="1">
    <source>
        <dbReference type="EMBL" id="BAB90535.1"/>
    </source>
</evidence>
<proteinExistence type="predicted"/>
<protein>
    <submittedName>
        <fullName evidence="1">B1065G12.17 protein</fullName>
    </submittedName>
</protein>